<feature type="domain" description="Glycosyl transferase family 1" evidence="1">
    <location>
        <begin position="204"/>
        <end position="358"/>
    </location>
</feature>
<accession>A0A840CMA2</accession>
<sequence length="386" mass="44478">MKRILFFNDSLVMGGTEVLLVDLLNHLAAKECELTLLLPEISDKDVLLNKVSPKISVKYLYPDKLSHFRRKLSESMMIFLPRLYARIKGIDEADYDEIVCFKETFFARIFSKMKVRKILWIHNIIYRRKYEINSFRERLSVWLNIIQLSKVQRSYDSFDKVICVSDAAKNAYIDVLHEGMMPKQDIGVLYNAIDLTQVVEKSKEPILDIPQDRTNFILITRTSPEKRVDRLINAAARLKDDNYNFHIYIFGDGMDSPGMKDMLSKRDLLENITLKGRVDNPFPYVLQCKWSLCVSERESFSLVLLESMALKTPVITTDCGGPRDIVDGGKYGLLVDNSTEGVYQGMKAVLDDPVLSVKYSSDLDEAVSRFNYNGWLNKVYDLLELC</sequence>
<proteinExistence type="predicted"/>
<protein>
    <submittedName>
        <fullName evidence="3">Glycosyltransferase involved in cell wall biosynthesis</fullName>
    </submittedName>
</protein>
<evidence type="ECO:0000259" key="1">
    <source>
        <dbReference type="Pfam" id="PF00534"/>
    </source>
</evidence>
<dbReference type="Pfam" id="PF13439">
    <property type="entry name" value="Glyco_transf_4"/>
    <property type="match status" value="1"/>
</dbReference>
<keyword evidence="3" id="KW-0808">Transferase</keyword>
<reference evidence="3 4" key="1">
    <citation type="submission" date="2020-08" db="EMBL/GenBank/DDBJ databases">
        <title>Genomic Encyclopedia of Type Strains, Phase IV (KMG-IV): sequencing the most valuable type-strain genomes for metagenomic binning, comparative biology and taxonomic classification.</title>
        <authorList>
            <person name="Goeker M."/>
        </authorList>
    </citation>
    <scope>NUCLEOTIDE SEQUENCE [LARGE SCALE GENOMIC DNA]</scope>
    <source>
        <strain evidence="3 4">DSM 104969</strain>
    </source>
</reference>
<dbReference type="Gene3D" id="3.40.50.2000">
    <property type="entry name" value="Glycogen Phosphorylase B"/>
    <property type="match status" value="2"/>
</dbReference>
<dbReference type="InterPro" id="IPR001296">
    <property type="entry name" value="Glyco_trans_1"/>
</dbReference>
<gene>
    <name evidence="3" type="ORF">GGR21_000521</name>
</gene>
<evidence type="ECO:0000313" key="4">
    <source>
        <dbReference type="Proteomes" id="UP000555103"/>
    </source>
</evidence>
<dbReference type="InterPro" id="IPR028098">
    <property type="entry name" value="Glyco_trans_4-like_N"/>
</dbReference>
<keyword evidence="4" id="KW-1185">Reference proteome</keyword>
<dbReference type="Pfam" id="PF00534">
    <property type="entry name" value="Glycos_transf_1"/>
    <property type="match status" value="1"/>
</dbReference>
<dbReference type="PANTHER" id="PTHR12526:SF630">
    <property type="entry name" value="GLYCOSYLTRANSFERASE"/>
    <property type="match status" value="1"/>
</dbReference>
<dbReference type="EMBL" id="JACIEP010000002">
    <property type="protein sequence ID" value="MBB4034634.1"/>
    <property type="molecule type" value="Genomic_DNA"/>
</dbReference>
<dbReference type="Proteomes" id="UP000555103">
    <property type="component" value="Unassembled WGS sequence"/>
</dbReference>
<dbReference type="CDD" id="cd03811">
    <property type="entry name" value="GT4_GT28_WabH-like"/>
    <property type="match status" value="1"/>
</dbReference>
<dbReference type="PANTHER" id="PTHR12526">
    <property type="entry name" value="GLYCOSYLTRANSFERASE"/>
    <property type="match status" value="1"/>
</dbReference>
<organism evidence="3 4">
    <name type="scientific">Dysgonomonas hofstadii</name>
    <dbReference type="NCBI Taxonomy" id="637886"/>
    <lineage>
        <taxon>Bacteria</taxon>
        <taxon>Pseudomonadati</taxon>
        <taxon>Bacteroidota</taxon>
        <taxon>Bacteroidia</taxon>
        <taxon>Bacteroidales</taxon>
        <taxon>Dysgonomonadaceae</taxon>
        <taxon>Dysgonomonas</taxon>
    </lineage>
</organism>
<name>A0A840CMA2_9BACT</name>
<dbReference type="AlphaFoldDB" id="A0A840CMA2"/>
<dbReference type="GO" id="GO:0016757">
    <property type="term" value="F:glycosyltransferase activity"/>
    <property type="evidence" value="ECO:0007669"/>
    <property type="project" value="InterPro"/>
</dbReference>
<feature type="domain" description="Glycosyltransferase subfamily 4-like N-terminal" evidence="2">
    <location>
        <begin position="13"/>
        <end position="196"/>
    </location>
</feature>
<comment type="caution">
    <text evidence="3">The sequence shown here is derived from an EMBL/GenBank/DDBJ whole genome shotgun (WGS) entry which is preliminary data.</text>
</comment>
<evidence type="ECO:0000313" key="3">
    <source>
        <dbReference type="EMBL" id="MBB4034634.1"/>
    </source>
</evidence>
<dbReference type="SUPFAM" id="SSF53756">
    <property type="entry name" value="UDP-Glycosyltransferase/glycogen phosphorylase"/>
    <property type="match status" value="1"/>
</dbReference>
<dbReference type="RefSeq" id="WP_183305597.1">
    <property type="nucleotide sequence ID" value="NZ_JACIEP010000002.1"/>
</dbReference>
<evidence type="ECO:0000259" key="2">
    <source>
        <dbReference type="Pfam" id="PF13439"/>
    </source>
</evidence>